<dbReference type="InterPro" id="IPR040423">
    <property type="entry name" value="PEA_transferase"/>
</dbReference>
<reference evidence="12 13" key="2">
    <citation type="submission" date="2018-01" db="EMBL/GenBank/DDBJ databases">
        <title>Draft Genomic Sequencing Of Potential Extraintestinal Pathogenic Escherichia coli B8S18 Isolated From Retail Chicken Skin.</title>
        <authorList>
            <person name="Xu A."/>
            <person name="Tilman S."/>
            <person name="Wisser-Parker K."/>
            <person name="Sheen S."/>
            <person name="Sommers C."/>
        </authorList>
    </citation>
    <scope>NUCLEOTIDE SEQUENCE [LARGE SCALE GENOMIC DNA]</scope>
    <source>
        <strain evidence="12 13">B8S18Com</strain>
    </source>
</reference>
<keyword evidence="3 12" id="KW-0808">Transferase</keyword>
<dbReference type="EMBL" id="PPHQ01000020">
    <property type="protein sequence ID" value="PNY65880.1"/>
    <property type="molecule type" value="Genomic_DNA"/>
</dbReference>
<comment type="similarity">
    <text evidence="7">Belongs to the phosphoethanolamine transferase family.</text>
</comment>
<dbReference type="Proteomes" id="UP000236598">
    <property type="component" value="Unassembled WGS sequence"/>
</dbReference>
<gene>
    <name evidence="12" type="ORF">C2M16_21245</name>
    <name evidence="10" type="ORF">HIE29_001917</name>
    <name evidence="11" type="ORF">HJQ60_005478</name>
</gene>
<evidence type="ECO:0000256" key="4">
    <source>
        <dbReference type="ARBA" id="ARBA00022692"/>
    </source>
</evidence>
<dbReference type="GO" id="GO:0009244">
    <property type="term" value="P:lipopolysaccharide core region biosynthetic process"/>
    <property type="evidence" value="ECO:0007669"/>
    <property type="project" value="TreeGrafter"/>
</dbReference>
<evidence type="ECO:0000313" key="12">
    <source>
        <dbReference type="EMBL" id="PNY65880.1"/>
    </source>
</evidence>
<feature type="domain" description="Sulfatase N-terminal" evidence="9">
    <location>
        <begin position="250"/>
        <end position="497"/>
    </location>
</feature>
<evidence type="ECO:0000256" key="5">
    <source>
        <dbReference type="ARBA" id="ARBA00022989"/>
    </source>
</evidence>
<feature type="transmembrane region" description="Helical" evidence="8">
    <location>
        <begin position="169"/>
        <end position="188"/>
    </location>
</feature>
<dbReference type="InterPro" id="IPR000917">
    <property type="entry name" value="Sulfatase_N"/>
</dbReference>
<evidence type="ECO:0000256" key="8">
    <source>
        <dbReference type="SAM" id="Phobius"/>
    </source>
</evidence>
<dbReference type="Pfam" id="PF00884">
    <property type="entry name" value="Sulfatase"/>
    <property type="match status" value="1"/>
</dbReference>
<feature type="transmembrane region" description="Helical" evidence="8">
    <location>
        <begin position="137"/>
        <end position="157"/>
    </location>
</feature>
<organism evidence="12 13">
    <name type="scientific">Escherichia coli</name>
    <dbReference type="NCBI Taxonomy" id="562"/>
    <lineage>
        <taxon>Bacteria</taxon>
        <taxon>Pseudomonadati</taxon>
        <taxon>Pseudomonadota</taxon>
        <taxon>Gammaproteobacteria</taxon>
        <taxon>Enterobacterales</taxon>
        <taxon>Enterobacteriaceae</taxon>
        <taxon>Escherichia</taxon>
    </lineage>
</organism>
<dbReference type="GO" id="GO:0016776">
    <property type="term" value="F:phosphotransferase activity, phosphate group as acceptor"/>
    <property type="evidence" value="ECO:0007669"/>
    <property type="project" value="TreeGrafter"/>
</dbReference>
<dbReference type="Gene3D" id="3.40.720.10">
    <property type="entry name" value="Alkaline Phosphatase, subunit A"/>
    <property type="match status" value="1"/>
</dbReference>
<evidence type="ECO:0000256" key="7">
    <source>
        <dbReference type="ARBA" id="ARBA00038481"/>
    </source>
</evidence>
<evidence type="ECO:0000313" key="11">
    <source>
        <dbReference type="EMBL" id="HAI5335335.1"/>
    </source>
</evidence>
<evidence type="ECO:0000313" key="10">
    <source>
        <dbReference type="EMBL" id="HAH7768499.1"/>
    </source>
</evidence>
<evidence type="ECO:0000256" key="1">
    <source>
        <dbReference type="ARBA" id="ARBA00004651"/>
    </source>
</evidence>
<dbReference type="PANTHER" id="PTHR30443">
    <property type="entry name" value="INNER MEMBRANE PROTEIN"/>
    <property type="match status" value="1"/>
</dbReference>
<keyword evidence="2" id="KW-1003">Cell membrane</keyword>
<accession>A0A0L6XY20</accession>
<dbReference type="RefSeq" id="WP_021547726.1">
    <property type="nucleotide sequence ID" value="NZ_BFNX01000035.1"/>
</dbReference>
<dbReference type="InterPro" id="IPR017850">
    <property type="entry name" value="Alkaline_phosphatase_core_sf"/>
</dbReference>
<evidence type="ECO:0000259" key="9">
    <source>
        <dbReference type="Pfam" id="PF00884"/>
    </source>
</evidence>
<reference evidence="11" key="3">
    <citation type="submission" date="2020-03" db="EMBL/GenBank/DDBJ databases">
        <authorList>
            <consortium name="NCBI Pathogen Detection Project"/>
        </authorList>
    </citation>
    <scope>NUCLEOTIDE SEQUENCE</scope>
    <source>
        <strain evidence="11">AMC_487</strain>
        <strain evidence="10">C0382</strain>
    </source>
</reference>
<dbReference type="GO" id="GO:0005886">
    <property type="term" value="C:plasma membrane"/>
    <property type="evidence" value="ECO:0007669"/>
    <property type="project" value="UniProtKB-SubCell"/>
</dbReference>
<feature type="transmembrane region" description="Helical" evidence="8">
    <location>
        <begin position="86"/>
        <end position="107"/>
    </location>
</feature>
<evidence type="ECO:0000256" key="3">
    <source>
        <dbReference type="ARBA" id="ARBA00022679"/>
    </source>
</evidence>
<dbReference type="Proteomes" id="UP000843571">
    <property type="component" value="Unassembled WGS sequence"/>
</dbReference>
<keyword evidence="6 8" id="KW-0472">Membrane</keyword>
<evidence type="ECO:0000313" key="13">
    <source>
        <dbReference type="Proteomes" id="UP000236598"/>
    </source>
</evidence>
<protein>
    <submittedName>
        <fullName evidence="12">Phosphoethanolamine transferase</fullName>
    </submittedName>
</protein>
<sequence>MYLPVTACSASGAGQKYRFYSIIMKINLPFIHWPRISNDKRLVLSVVVFILFNLLVSSGAHLIYRILFFILALLIIKAMKSITLRLILAFPFTLLTAADISISLYSWCTFGTTFNDGFAISILQTDPDEVIRMFRMYVVYVIAFIILFLLFFCSAINKTSSLPSEKVTVITFLLLITVTLYSSFQFALKKQYQINEVDPYIVASRFATYTPFFNLNYFALAAKEHQRLMTIADTIPHYDLVIMDNNTDVFVLVIGESARTDNMSIYGYSRPTTPELQKQKSRLKLFTQAISGAPYTALAVPLALSADSVLHHDIRNYPDNIINMANQAGFDTWWLSAQSAFRQNGTAVASIAMRARNRIYVRGYDELLLPHLAEALNSNPGSRKLIVLHLTGSHEPVCSNWPRDKAVFKPLDTEEVCYDNSIHYTDSLLGQVFTMLETRQASVMYFSDHGLEYDPTKEHAYFHGGIKPSQQAYHVPMFIWYSPTLGEHVDRQTVNSVFSTAYNDYLINAWMGVTRPAQPKTPEEVITRWQGKSVVFDASHNVFDYKVLRKNFNELQE</sequence>
<feature type="transmembrane region" description="Helical" evidence="8">
    <location>
        <begin position="41"/>
        <end position="56"/>
    </location>
</feature>
<keyword evidence="5 8" id="KW-1133">Transmembrane helix</keyword>
<dbReference type="Proteomes" id="UP000845800">
    <property type="component" value="Unassembled WGS sequence"/>
</dbReference>
<dbReference type="CDD" id="cd16017">
    <property type="entry name" value="LptA"/>
    <property type="match status" value="1"/>
</dbReference>
<evidence type="ECO:0000256" key="6">
    <source>
        <dbReference type="ARBA" id="ARBA00023136"/>
    </source>
</evidence>
<dbReference type="AlphaFoldDB" id="A0A0L6XY20"/>
<keyword evidence="4 8" id="KW-0812">Transmembrane</keyword>
<dbReference type="EMBL" id="DABCJL010000003">
    <property type="protein sequence ID" value="HAH7768499.1"/>
    <property type="molecule type" value="Genomic_DNA"/>
</dbReference>
<comment type="caution">
    <text evidence="12">The sequence shown here is derived from an EMBL/GenBank/DDBJ whole genome shotgun (WGS) entry which is preliminary data.</text>
</comment>
<dbReference type="PANTHER" id="PTHR30443:SF4">
    <property type="entry name" value="PHOSPHOETHANOLAMINE TRANSFERASE OPGE-RELATED"/>
    <property type="match status" value="1"/>
</dbReference>
<dbReference type="InterPro" id="IPR058130">
    <property type="entry name" value="PEA_transf_C"/>
</dbReference>
<dbReference type="SUPFAM" id="SSF53649">
    <property type="entry name" value="Alkaline phosphatase-like"/>
    <property type="match status" value="1"/>
</dbReference>
<evidence type="ECO:0000256" key="2">
    <source>
        <dbReference type="ARBA" id="ARBA00022475"/>
    </source>
</evidence>
<name>A0A0L6XY20_ECOLX</name>
<comment type="subcellular location">
    <subcellularLocation>
        <location evidence="1">Cell membrane</location>
        <topology evidence="1">Multi-pass membrane protein</topology>
    </subcellularLocation>
</comment>
<reference evidence="10" key="1">
    <citation type="journal article" date="2018" name="Genome Biol.">
        <title>SKESA: strategic k-mer extension for scrupulous assemblies.</title>
        <authorList>
            <person name="Souvorov A."/>
            <person name="Agarwala R."/>
            <person name="Lipman D.J."/>
        </authorList>
    </citation>
    <scope>NUCLEOTIDE SEQUENCE [LARGE SCALE GENOMIC DNA]</scope>
    <source>
        <strain evidence="11">AMC_487</strain>
        <strain evidence="10">C0382</strain>
    </source>
</reference>
<dbReference type="EMBL" id="DABERK010000072">
    <property type="protein sequence ID" value="HAI5335335.1"/>
    <property type="molecule type" value="Genomic_DNA"/>
</dbReference>
<proteinExistence type="inferred from homology"/>